<dbReference type="Proteomes" id="UP000041254">
    <property type="component" value="Unassembled WGS sequence"/>
</dbReference>
<evidence type="ECO:0000256" key="1">
    <source>
        <dbReference type="SAM" id="MobiDB-lite"/>
    </source>
</evidence>
<feature type="compositionally biased region" description="Low complexity" evidence="1">
    <location>
        <begin position="73"/>
        <end position="82"/>
    </location>
</feature>
<feature type="compositionally biased region" description="Low complexity" evidence="1">
    <location>
        <begin position="462"/>
        <end position="480"/>
    </location>
</feature>
<evidence type="ECO:0000313" key="2">
    <source>
        <dbReference type="EMBL" id="CEM12144.1"/>
    </source>
</evidence>
<accession>A0A0G4FG56</accession>
<dbReference type="InParanoid" id="A0A0G4FG56"/>
<feature type="compositionally biased region" description="Basic and acidic residues" evidence="1">
    <location>
        <begin position="143"/>
        <end position="157"/>
    </location>
</feature>
<dbReference type="EMBL" id="CDMY01000434">
    <property type="protein sequence ID" value="CEM12144.1"/>
    <property type="molecule type" value="Genomic_DNA"/>
</dbReference>
<feature type="compositionally biased region" description="Low complexity" evidence="1">
    <location>
        <begin position="300"/>
        <end position="322"/>
    </location>
</feature>
<dbReference type="VEuPathDB" id="CryptoDB:Vbra_22613"/>
<organism evidence="2 3">
    <name type="scientific">Vitrella brassicaformis (strain CCMP3155)</name>
    <dbReference type="NCBI Taxonomy" id="1169540"/>
    <lineage>
        <taxon>Eukaryota</taxon>
        <taxon>Sar</taxon>
        <taxon>Alveolata</taxon>
        <taxon>Colpodellida</taxon>
        <taxon>Vitrellaceae</taxon>
        <taxon>Vitrella</taxon>
    </lineage>
</organism>
<feature type="compositionally biased region" description="Basic and acidic residues" evidence="1">
    <location>
        <begin position="26"/>
        <end position="42"/>
    </location>
</feature>
<proteinExistence type="predicted"/>
<reference evidence="2 3" key="1">
    <citation type="submission" date="2014-11" db="EMBL/GenBank/DDBJ databases">
        <authorList>
            <person name="Zhu J."/>
            <person name="Qi W."/>
            <person name="Song R."/>
        </authorList>
    </citation>
    <scope>NUCLEOTIDE SEQUENCE [LARGE SCALE GENOMIC DNA]</scope>
</reference>
<feature type="region of interest" description="Disordered" evidence="1">
    <location>
        <begin position="106"/>
        <end position="157"/>
    </location>
</feature>
<keyword evidence="3" id="KW-1185">Reference proteome</keyword>
<feature type="region of interest" description="Disordered" evidence="1">
    <location>
        <begin position="295"/>
        <end position="343"/>
    </location>
</feature>
<feature type="region of interest" description="Disordered" evidence="1">
    <location>
        <begin position="447"/>
        <end position="534"/>
    </location>
</feature>
<name>A0A0G4FG56_VITBC</name>
<feature type="compositionally biased region" description="Basic and acidic residues" evidence="1">
    <location>
        <begin position="482"/>
        <end position="491"/>
    </location>
</feature>
<feature type="region of interest" description="Disordered" evidence="1">
    <location>
        <begin position="1"/>
        <end position="92"/>
    </location>
</feature>
<sequence>MDSAPAEAAHASGPLGWLGRQAFLQQDHHTDDDDGADTKETTSPDTQSGHPLIAAAVTAAEPPDHEDKRHDPAAAAVAVADPSESPHLPISPQHADDRVLLLFVSPSQDVSRSPNGQGLSPVGEREGRSPSDALTVYDGSRQPTEKAGQEAVSREEGPSPLTLLAAIVALCRRYWALFTAKVSPVHGATADDVDTDNVTTLERFLEDLHGLIEPTRDGGQPKGMLLSRDVREEPPIGDLIAGIEALARLSGRSAEPSTISQVILLLYDLAFSLPPSQVPTLLDIIKHLHSILADAKQTGRPQQQQQQQQQRRPPRPQTRIQPFFPSPVPASRQQPPTFRQKWPDGIGNGDIWQAVASAREGLMYHMRLCDELTQENRELKAKLRQLTRCRDPFHYDTPIHGMLEEFLREEGHSLLAPPPQAPQAAAAAAAQAARPDFLYDVSPFDTRHHQDRAAKPAPPSSSRPVSSQPPYESLPSLPSLDTNHEKMDKRTGVLAMTSQTIMDKGRRPGGRNVVRGQHASNGGRGGRARRTLSQ</sequence>
<feature type="compositionally biased region" description="Polar residues" evidence="1">
    <location>
        <begin position="106"/>
        <end position="118"/>
    </location>
</feature>
<gene>
    <name evidence="2" type="ORF">Vbra_22613</name>
</gene>
<protein>
    <submittedName>
        <fullName evidence="2">Uncharacterized protein</fullName>
    </submittedName>
</protein>
<evidence type="ECO:0000313" key="3">
    <source>
        <dbReference type="Proteomes" id="UP000041254"/>
    </source>
</evidence>
<feature type="compositionally biased region" description="Basic and acidic residues" evidence="1">
    <location>
        <begin position="62"/>
        <end position="72"/>
    </location>
</feature>
<dbReference type="AlphaFoldDB" id="A0A0G4FG56"/>